<dbReference type="Proteomes" id="UP000235145">
    <property type="component" value="Unassembled WGS sequence"/>
</dbReference>
<dbReference type="AlphaFoldDB" id="A0A9R1W403"/>
<evidence type="ECO:0000313" key="1">
    <source>
        <dbReference type="EMBL" id="KAJ0216072.1"/>
    </source>
</evidence>
<protein>
    <submittedName>
        <fullName evidence="1">Uncharacterized protein</fullName>
    </submittedName>
</protein>
<evidence type="ECO:0000313" key="2">
    <source>
        <dbReference type="Proteomes" id="UP000235145"/>
    </source>
</evidence>
<sequence length="108" mass="13119">MLISMQLQELKATRIYLFVMFRKELPTKYDFQVLEVKLGNYVKEVRENERFNGLKSIAVLTKRWLKKKSIKYFLRFIFYWKFNDVTGCNNKYGNKYGSHIFNNKVDKD</sequence>
<organism evidence="1 2">
    <name type="scientific">Lactuca sativa</name>
    <name type="common">Garden lettuce</name>
    <dbReference type="NCBI Taxonomy" id="4236"/>
    <lineage>
        <taxon>Eukaryota</taxon>
        <taxon>Viridiplantae</taxon>
        <taxon>Streptophyta</taxon>
        <taxon>Embryophyta</taxon>
        <taxon>Tracheophyta</taxon>
        <taxon>Spermatophyta</taxon>
        <taxon>Magnoliopsida</taxon>
        <taxon>eudicotyledons</taxon>
        <taxon>Gunneridae</taxon>
        <taxon>Pentapetalae</taxon>
        <taxon>asterids</taxon>
        <taxon>campanulids</taxon>
        <taxon>Asterales</taxon>
        <taxon>Asteraceae</taxon>
        <taxon>Cichorioideae</taxon>
        <taxon>Cichorieae</taxon>
        <taxon>Lactucinae</taxon>
        <taxon>Lactuca</taxon>
    </lineage>
</organism>
<proteinExistence type="predicted"/>
<gene>
    <name evidence="1" type="ORF">LSAT_V11C300133890</name>
</gene>
<dbReference type="EMBL" id="NBSK02000003">
    <property type="protein sequence ID" value="KAJ0216072.1"/>
    <property type="molecule type" value="Genomic_DNA"/>
</dbReference>
<reference evidence="1 2" key="1">
    <citation type="journal article" date="2017" name="Nat. Commun.">
        <title>Genome assembly with in vitro proximity ligation data and whole-genome triplication in lettuce.</title>
        <authorList>
            <person name="Reyes-Chin-Wo S."/>
            <person name="Wang Z."/>
            <person name="Yang X."/>
            <person name="Kozik A."/>
            <person name="Arikit S."/>
            <person name="Song C."/>
            <person name="Xia L."/>
            <person name="Froenicke L."/>
            <person name="Lavelle D.O."/>
            <person name="Truco M.J."/>
            <person name="Xia R."/>
            <person name="Zhu S."/>
            <person name="Xu C."/>
            <person name="Xu H."/>
            <person name="Xu X."/>
            <person name="Cox K."/>
            <person name="Korf I."/>
            <person name="Meyers B.C."/>
            <person name="Michelmore R.W."/>
        </authorList>
    </citation>
    <scope>NUCLEOTIDE SEQUENCE [LARGE SCALE GENOMIC DNA]</scope>
    <source>
        <strain evidence="2">cv. Salinas</strain>
        <tissue evidence="1">Seedlings</tissue>
    </source>
</reference>
<name>A0A9R1W403_LACSA</name>
<accession>A0A9R1W403</accession>
<comment type="caution">
    <text evidence="1">The sequence shown here is derived from an EMBL/GenBank/DDBJ whole genome shotgun (WGS) entry which is preliminary data.</text>
</comment>
<keyword evidence="2" id="KW-1185">Reference proteome</keyword>